<feature type="compositionally biased region" description="Basic and acidic residues" evidence="1">
    <location>
        <begin position="424"/>
        <end position="439"/>
    </location>
</feature>
<feature type="region of interest" description="Disordered" evidence="1">
    <location>
        <begin position="1"/>
        <end position="24"/>
    </location>
</feature>
<dbReference type="Proteomes" id="UP001141806">
    <property type="component" value="Unassembled WGS sequence"/>
</dbReference>
<evidence type="ECO:0000313" key="3">
    <source>
        <dbReference type="EMBL" id="KAJ4955512.1"/>
    </source>
</evidence>
<dbReference type="AlphaFoldDB" id="A0A9Q0H0S9"/>
<evidence type="ECO:0000259" key="2">
    <source>
        <dbReference type="PROSITE" id="PS50076"/>
    </source>
</evidence>
<dbReference type="SUPFAM" id="SSF46565">
    <property type="entry name" value="Chaperone J-domain"/>
    <property type="match status" value="1"/>
</dbReference>
<feature type="compositionally biased region" description="Basic and acidic residues" evidence="1">
    <location>
        <begin position="306"/>
        <end position="324"/>
    </location>
</feature>
<dbReference type="CDD" id="cd06257">
    <property type="entry name" value="DnaJ"/>
    <property type="match status" value="1"/>
</dbReference>
<feature type="compositionally biased region" description="Basic residues" evidence="1">
    <location>
        <begin position="1"/>
        <end position="10"/>
    </location>
</feature>
<dbReference type="PROSITE" id="PS50076">
    <property type="entry name" value="DNAJ_2"/>
    <property type="match status" value="1"/>
</dbReference>
<dbReference type="Pfam" id="PF00226">
    <property type="entry name" value="DnaJ"/>
    <property type="match status" value="1"/>
</dbReference>
<dbReference type="InterPro" id="IPR018253">
    <property type="entry name" value="DnaJ_domain_CS"/>
</dbReference>
<feature type="compositionally biased region" description="Basic and acidic residues" evidence="1">
    <location>
        <begin position="11"/>
        <end position="24"/>
    </location>
</feature>
<name>A0A9Q0H0S9_9MAGN</name>
<feature type="domain" description="J" evidence="2">
    <location>
        <begin position="90"/>
        <end position="154"/>
    </location>
</feature>
<dbReference type="PANTHER" id="PTHR44137">
    <property type="entry name" value="BNAC03G44070D PROTEIN"/>
    <property type="match status" value="1"/>
</dbReference>
<dbReference type="InterPro" id="IPR024593">
    <property type="entry name" value="DUF3444"/>
</dbReference>
<gene>
    <name evidence="3" type="ORF">NE237_012295</name>
</gene>
<dbReference type="Gene3D" id="1.10.287.110">
    <property type="entry name" value="DnaJ domain"/>
    <property type="match status" value="1"/>
</dbReference>
<dbReference type="InterPro" id="IPR036869">
    <property type="entry name" value="J_dom_sf"/>
</dbReference>
<feature type="region of interest" description="Disordered" evidence="1">
    <location>
        <begin position="347"/>
        <end position="390"/>
    </location>
</feature>
<accession>A0A9Q0H0S9</accession>
<dbReference type="PANTHER" id="PTHR44137:SF24">
    <property type="entry name" value="DNAJ HEAT SHOCK N-TERMINAL DOMAIN-CONTAINING PROTEIN"/>
    <property type="match status" value="1"/>
</dbReference>
<dbReference type="EMBL" id="JAMYWD010000011">
    <property type="protein sequence ID" value="KAJ4955512.1"/>
    <property type="molecule type" value="Genomic_DNA"/>
</dbReference>
<dbReference type="SMART" id="SM00271">
    <property type="entry name" value="DnaJ"/>
    <property type="match status" value="1"/>
</dbReference>
<feature type="region of interest" description="Disordered" evidence="1">
    <location>
        <begin position="416"/>
        <end position="450"/>
    </location>
</feature>
<evidence type="ECO:0000313" key="4">
    <source>
        <dbReference type="Proteomes" id="UP001141806"/>
    </source>
</evidence>
<organism evidence="3 4">
    <name type="scientific">Protea cynaroides</name>
    <dbReference type="NCBI Taxonomy" id="273540"/>
    <lineage>
        <taxon>Eukaryota</taxon>
        <taxon>Viridiplantae</taxon>
        <taxon>Streptophyta</taxon>
        <taxon>Embryophyta</taxon>
        <taxon>Tracheophyta</taxon>
        <taxon>Spermatophyta</taxon>
        <taxon>Magnoliopsida</taxon>
        <taxon>Proteales</taxon>
        <taxon>Proteaceae</taxon>
        <taxon>Protea</taxon>
    </lineage>
</organism>
<proteinExistence type="predicted"/>
<evidence type="ECO:0000256" key="1">
    <source>
        <dbReference type="SAM" id="MobiDB-lite"/>
    </source>
</evidence>
<feature type="compositionally biased region" description="Basic and acidic residues" evidence="1">
    <location>
        <begin position="350"/>
        <end position="387"/>
    </location>
</feature>
<dbReference type="PRINTS" id="PR00625">
    <property type="entry name" value="JDOMAIN"/>
</dbReference>
<dbReference type="OrthoDB" id="66964at2759"/>
<reference evidence="3" key="1">
    <citation type="journal article" date="2023" name="Plant J.">
        <title>The genome of the king protea, Protea cynaroides.</title>
        <authorList>
            <person name="Chang J."/>
            <person name="Duong T.A."/>
            <person name="Schoeman C."/>
            <person name="Ma X."/>
            <person name="Roodt D."/>
            <person name="Barker N."/>
            <person name="Li Z."/>
            <person name="Van de Peer Y."/>
            <person name="Mizrachi E."/>
        </authorList>
    </citation>
    <scope>NUCLEOTIDE SEQUENCE</scope>
    <source>
        <tissue evidence="3">Young leaves</tissue>
    </source>
</reference>
<dbReference type="InterPro" id="IPR056988">
    <property type="entry name" value="Zn_ribbon_pln"/>
</dbReference>
<dbReference type="Pfam" id="PF11926">
    <property type="entry name" value="DUF3444"/>
    <property type="match status" value="1"/>
</dbReference>
<dbReference type="Pfam" id="PF23551">
    <property type="entry name" value="Zn_ribbon_20"/>
    <property type="match status" value="1"/>
</dbReference>
<keyword evidence="4" id="KW-1185">Reference proteome</keyword>
<feature type="region of interest" description="Disordered" evidence="1">
    <location>
        <begin position="306"/>
        <end position="326"/>
    </location>
</feature>
<sequence length="684" mass="78243">MRRMAGKRRAGGGEKQEALRLKSMAEEKYKQSKLKPALKYAKKAQQLHPHLGGLSELVTALDILHIASWPSSSKKSTSNPSDHHTLALPEWYKILQVEPFSHINSIKKQYKKLALLLHPDKNTSVASEDAFKRVGEAFQLLSDKIRRKDYDLKLRIALQSQATTAATYSSVDTFWTACTTCRLFHQFERRYIGHSLMCPSCKKSFLAVQVTEPEDDEAAISVRASGARVSAQKNKKKEKAEEEEDREIAVQIHSRAVNRKRKIDSIHSSLEVPLSKKLKSRGEMTLAEMQLEAKLKANLEKMKAKEKMKETDYSEEKPKERTGERSVGFENEGLKITMVEDSESYGINKHTMELRSKKAQDSTKTTEKNETDKREEVKENKRQDTSKSNHLVETSIVNDLDLYDLNNDRIRHGVKKLQKKIKERTREKVNKEKEKEKPKGSPLVSKSNGFEVGTVNDSDFYDFDRDRMEHCFKKGQVWAVYDNEDGMPCHYGLIDEVISVNPFEVKMSWLNTENNGDATVNCRENSGLHISCGKFKVARKITFNSVNFFSHLVECERVAKEVYCIYPKKGSVWALYKEEALNGDERTPCCGYNRCYDIVVFLTSYSEMHGLSMAYLEKVAGFKKIFKRQEVGSHAIRWLEKDDVRLFSHQIPAKKLSGTEVPDLPKDCWELDPASLPLDYGIGN</sequence>
<dbReference type="InterPro" id="IPR001623">
    <property type="entry name" value="DnaJ_domain"/>
</dbReference>
<protein>
    <recommendedName>
        <fullName evidence="2">J domain-containing protein</fullName>
    </recommendedName>
</protein>
<dbReference type="PROSITE" id="PS00636">
    <property type="entry name" value="DNAJ_1"/>
    <property type="match status" value="1"/>
</dbReference>
<comment type="caution">
    <text evidence="3">The sequence shown here is derived from an EMBL/GenBank/DDBJ whole genome shotgun (WGS) entry which is preliminary data.</text>
</comment>